<accession>A0A1G8WUJ5</accession>
<dbReference type="AlphaFoldDB" id="A0A1G8WUJ5"/>
<evidence type="ECO:0000313" key="1">
    <source>
        <dbReference type="EMBL" id="SDJ81726.1"/>
    </source>
</evidence>
<proteinExistence type="predicted"/>
<dbReference type="STRING" id="1075417.SAMN05421823_101183"/>
<protein>
    <recommendedName>
        <fullName evidence="3">SH3 domain-containing protein</fullName>
    </recommendedName>
</protein>
<evidence type="ECO:0008006" key="3">
    <source>
        <dbReference type="Google" id="ProtNLM"/>
    </source>
</evidence>
<dbReference type="EMBL" id="FNFO01000001">
    <property type="protein sequence ID" value="SDJ81726.1"/>
    <property type="molecule type" value="Genomic_DNA"/>
</dbReference>
<reference evidence="1 2" key="1">
    <citation type="submission" date="2016-10" db="EMBL/GenBank/DDBJ databases">
        <authorList>
            <person name="de Groot N.N."/>
        </authorList>
    </citation>
    <scope>NUCLEOTIDE SEQUENCE [LARGE SCALE GENOMIC DNA]</scope>
    <source>
        <strain evidence="1 2">DSM 25186</strain>
    </source>
</reference>
<keyword evidence="2" id="KW-1185">Reference proteome</keyword>
<evidence type="ECO:0000313" key="2">
    <source>
        <dbReference type="Proteomes" id="UP000198510"/>
    </source>
</evidence>
<name>A0A1G8WUJ5_9BACT</name>
<sequence>MLRATAATFEMIHTNKATMGRIKTSVILFCALSSFLAKGQVGIIQDDDGYTNVRQMPNGQSKVIHRIYENEVFWFDSREEIRQADWVQVYIPKNDFSFDCSDTHLIGFIHKSRLKPLDQLSIYKGSDFTFKYVLQPFDSTNRIIDRDGVTVTAIDGRHVWGQDGGMPKTQISGISATVEGQPIQINKAFYSDLYECSNSFTIFRSGETFFVHQWNSDGAGYYGIIWVLTKEGLQQRVVGSFM</sequence>
<organism evidence="1 2">
    <name type="scientific">Catalinimonas alkaloidigena</name>
    <dbReference type="NCBI Taxonomy" id="1075417"/>
    <lineage>
        <taxon>Bacteria</taxon>
        <taxon>Pseudomonadati</taxon>
        <taxon>Bacteroidota</taxon>
        <taxon>Cytophagia</taxon>
        <taxon>Cytophagales</taxon>
        <taxon>Catalimonadaceae</taxon>
        <taxon>Catalinimonas</taxon>
    </lineage>
</organism>
<dbReference type="Proteomes" id="UP000198510">
    <property type="component" value="Unassembled WGS sequence"/>
</dbReference>
<gene>
    <name evidence="1" type="ORF">SAMN05421823_101183</name>
</gene>